<feature type="compositionally biased region" description="Polar residues" evidence="1">
    <location>
        <begin position="52"/>
        <end position="67"/>
    </location>
</feature>
<sequence length="173" mass="18522">MPPRQSPTARRCAAPRRARQSGSPSTQVRSRRRLPPASSVQGAPSRVRITRGTGSPGATASRCRSASVWHSVTPRGSAALAIFSTNAPRGVASRKFWSRSEVRGRAVPSSPKWVRASPWASVSVKAGRGALRREPIGRADWGTGGLLADVARIMGEPPAEEKHSREVFTLPDP</sequence>
<evidence type="ECO:0000313" key="2">
    <source>
        <dbReference type="EMBL" id="AAF24250.1"/>
    </source>
</evidence>
<reference evidence="2" key="1">
    <citation type="journal article" date="2000" name="Nucleic Acids Res.">
        <title>DNA sequence analysis of the photosynthesis region of Rhodobacter sphaeroides 2.4.1.</title>
        <authorList>
            <person name="Choudhary M."/>
            <person name="Kaplan S."/>
        </authorList>
    </citation>
    <scope>NUCLEOTIDE SEQUENCE</scope>
    <source>
        <strain evidence="2">2.4.1</strain>
    </source>
</reference>
<protein>
    <submittedName>
        <fullName evidence="2">Orf173</fullName>
    </submittedName>
</protein>
<dbReference type="AlphaFoldDB" id="Q9RFF7"/>
<feature type="region of interest" description="Disordered" evidence="1">
    <location>
        <begin position="1"/>
        <end position="67"/>
    </location>
</feature>
<name>Q9RFF7_CERSP</name>
<organism evidence="2">
    <name type="scientific">Cereibacter sphaeroides</name>
    <name type="common">Rhodobacter sphaeroides</name>
    <dbReference type="NCBI Taxonomy" id="1063"/>
    <lineage>
        <taxon>Bacteria</taxon>
        <taxon>Pseudomonadati</taxon>
        <taxon>Pseudomonadota</taxon>
        <taxon>Alphaproteobacteria</taxon>
        <taxon>Rhodobacterales</taxon>
        <taxon>Paracoccaceae</taxon>
        <taxon>Cereibacter</taxon>
    </lineage>
</organism>
<dbReference type="EMBL" id="AF195122">
    <property type="protein sequence ID" value="AAF24250.1"/>
    <property type="molecule type" value="Genomic_DNA"/>
</dbReference>
<proteinExistence type="predicted"/>
<accession>Q9RFF7</accession>
<evidence type="ECO:0000256" key="1">
    <source>
        <dbReference type="SAM" id="MobiDB-lite"/>
    </source>
</evidence>
<dbReference type="PIR" id="T50706">
    <property type="entry name" value="T50706"/>
</dbReference>